<reference evidence="2" key="1">
    <citation type="submission" date="2020-05" db="EMBL/GenBank/DDBJ databases">
        <title>Mycena genomes resolve the evolution of fungal bioluminescence.</title>
        <authorList>
            <person name="Tsai I.J."/>
        </authorList>
    </citation>
    <scope>NUCLEOTIDE SEQUENCE</scope>
    <source>
        <strain evidence="2">160909Yilan</strain>
    </source>
</reference>
<dbReference type="AlphaFoldDB" id="A0A8H6Z0J7"/>
<sequence>MSLALVLLQQGPRNTLNPGVDTRDPPSDTADGSTADNSNKAVTLPGRLLSSMWALIRRPAGAIQWGRTLENMLARGARAVHEALGDRAHKAGRGPHAVADKIIDSFGEGSIRVRNLATVQRQLKLQEERHTPGEQDDDDEPKIDLWELRKQCSKFMRYTLREERAGMQCQAFQRLVQLTTQFPGLRLMLLLSEHIQPHKSTNLQDRISKLWDRDRSHPILPPDDESEWRFWRSFAEICLSESSISLVIERCPITQFAQCKGPPNCVIGELSICYSSCENATEISSALCIRYLGQIVTLVEFWAQVKAADSPSDCAWTSAQNLCVGMKKTLQDLQPGDSRPLPFDYEGFDFLASRILDEVIGVLQRKEANSAGHWYAPCKIVVRLLRDEWCKTYLPNSYLRAYNEVLKDWTLHHR</sequence>
<gene>
    <name evidence="2" type="ORF">MSAN_00829300</name>
</gene>
<organism evidence="2 3">
    <name type="scientific">Mycena sanguinolenta</name>
    <dbReference type="NCBI Taxonomy" id="230812"/>
    <lineage>
        <taxon>Eukaryota</taxon>
        <taxon>Fungi</taxon>
        <taxon>Dikarya</taxon>
        <taxon>Basidiomycota</taxon>
        <taxon>Agaricomycotina</taxon>
        <taxon>Agaricomycetes</taxon>
        <taxon>Agaricomycetidae</taxon>
        <taxon>Agaricales</taxon>
        <taxon>Marasmiineae</taxon>
        <taxon>Mycenaceae</taxon>
        <taxon>Mycena</taxon>
    </lineage>
</organism>
<feature type="region of interest" description="Disordered" evidence="1">
    <location>
        <begin position="12"/>
        <end position="41"/>
    </location>
</feature>
<keyword evidence="3" id="KW-1185">Reference proteome</keyword>
<accession>A0A8H6Z0J7</accession>
<evidence type="ECO:0000256" key="1">
    <source>
        <dbReference type="SAM" id="MobiDB-lite"/>
    </source>
</evidence>
<protein>
    <submittedName>
        <fullName evidence="2">Uncharacterized protein</fullName>
    </submittedName>
</protein>
<proteinExistence type="predicted"/>
<evidence type="ECO:0000313" key="3">
    <source>
        <dbReference type="Proteomes" id="UP000623467"/>
    </source>
</evidence>
<dbReference type="Proteomes" id="UP000623467">
    <property type="component" value="Unassembled WGS sequence"/>
</dbReference>
<dbReference type="OrthoDB" id="3028816at2759"/>
<name>A0A8H6Z0J7_9AGAR</name>
<feature type="compositionally biased region" description="Polar residues" evidence="1">
    <location>
        <begin position="30"/>
        <end position="41"/>
    </location>
</feature>
<evidence type="ECO:0000313" key="2">
    <source>
        <dbReference type="EMBL" id="KAF7367656.1"/>
    </source>
</evidence>
<dbReference type="EMBL" id="JACAZH010000005">
    <property type="protein sequence ID" value="KAF7367656.1"/>
    <property type="molecule type" value="Genomic_DNA"/>
</dbReference>
<comment type="caution">
    <text evidence="2">The sequence shown here is derived from an EMBL/GenBank/DDBJ whole genome shotgun (WGS) entry which is preliminary data.</text>
</comment>